<comment type="caution">
    <text evidence="2">The sequence shown here is derived from an EMBL/GenBank/DDBJ whole genome shotgun (WGS) entry which is preliminary data.</text>
</comment>
<feature type="domain" description="ATP-dependent DNA ligase family profile" evidence="1">
    <location>
        <begin position="4"/>
        <end position="152"/>
    </location>
</feature>
<dbReference type="Gene3D" id="3.30.470.30">
    <property type="entry name" value="DNA ligase/mRNA capping enzyme"/>
    <property type="match status" value="1"/>
</dbReference>
<keyword evidence="3" id="KW-1185">Reference proteome</keyword>
<dbReference type="GO" id="GO:0006281">
    <property type="term" value="P:DNA repair"/>
    <property type="evidence" value="ECO:0007669"/>
    <property type="project" value="InterPro"/>
</dbReference>
<protein>
    <recommendedName>
        <fullName evidence="1">ATP-dependent DNA ligase family profile domain-containing protein</fullName>
    </recommendedName>
</protein>
<proteinExistence type="predicted"/>
<dbReference type="AlphaFoldDB" id="A0A918IL26"/>
<dbReference type="Pfam" id="PF01068">
    <property type="entry name" value="DNA_ligase_A_M"/>
    <property type="match status" value="1"/>
</dbReference>
<dbReference type="Proteomes" id="UP000618795">
    <property type="component" value="Unassembled WGS sequence"/>
</dbReference>
<dbReference type="GO" id="GO:0003910">
    <property type="term" value="F:DNA ligase (ATP) activity"/>
    <property type="evidence" value="ECO:0007669"/>
    <property type="project" value="InterPro"/>
</dbReference>
<dbReference type="RefSeq" id="WP_191878596.1">
    <property type="nucleotide sequence ID" value="NZ_BMTD01000037.1"/>
</dbReference>
<organism evidence="2 3">
    <name type="scientific">Streptomyces filipinensis</name>
    <dbReference type="NCBI Taxonomy" id="66887"/>
    <lineage>
        <taxon>Bacteria</taxon>
        <taxon>Bacillati</taxon>
        <taxon>Actinomycetota</taxon>
        <taxon>Actinomycetes</taxon>
        <taxon>Kitasatosporales</taxon>
        <taxon>Streptomycetaceae</taxon>
        <taxon>Streptomyces</taxon>
    </lineage>
</organism>
<name>A0A918IL26_9ACTN</name>
<dbReference type="InterPro" id="IPR012310">
    <property type="entry name" value="DNA_ligase_ATP-dep_cent"/>
</dbReference>
<dbReference type="GO" id="GO:0006310">
    <property type="term" value="P:DNA recombination"/>
    <property type="evidence" value="ECO:0007669"/>
    <property type="project" value="InterPro"/>
</dbReference>
<evidence type="ECO:0000313" key="3">
    <source>
        <dbReference type="Proteomes" id="UP000618795"/>
    </source>
</evidence>
<dbReference type="EMBL" id="BMTD01000037">
    <property type="protein sequence ID" value="GGV29739.1"/>
    <property type="molecule type" value="Genomic_DNA"/>
</dbReference>
<accession>A0A918IL26</accession>
<reference evidence="2" key="2">
    <citation type="submission" date="2020-09" db="EMBL/GenBank/DDBJ databases">
        <authorList>
            <person name="Sun Q."/>
            <person name="Ohkuma M."/>
        </authorList>
    </citation>
    <scope>NUCLEOTIDE SEQUENCE</scope>
    <source>
        <strain evidence="2">JCM 4369</strain>
    </source>
</reference>
<gene>
    <name evidence="2" type="ORF">GCM10010260_82830</name>
</gene>
<evidence type="ECO:0000259" key="1">
    <source>
        <dbReference type="Pfam" id="PF01068"/>
    </source>
</evidence>
<dbReference type="Gene3D" id="3.30.1490.70">
    <property type="match status" value="1"/>
</dbReference>
<dbReference type="SUPFAM" id="SSF56091">
    <property type="entry name" value="DNA ligase/mRNA capping enzyme, catalytic domain"/>
    <property type="match status" value="1"/>
</dbReference>
<dbReference type="GO" id="GO:0005524">
    <property type="term" value="F:ATP binding"/>
    <property type="evidence" value="ECO:0007669"/>
    <property type="project" value="InterPro"/>
</dbReference>
<evidence type="ECO:0000313" key="2">
    <source>
        <dbReference type="EMBL" id="GGV29739.1"/>
    </source>
</evidence>
<reference evidence="2" key="1">
    <citation type="journal article" date="2014" name="Int. J. Syst. Evol. Microbiol.">
        <title>Complete genome sequence of Corynebacterium casei LMG S-19264T (=DSM 44701T), isolated from a smear-ripened cheese.</title>
        <authorList>
            <consortium name="US DOE Joint Genome Institute (JGI-PGF)"/>
            <person name="Walter F."/>
            <person name="Albersmeier A."/>
            <person name="Kalinowski J."/>
            <person name="Ruckert C."/>
        </authorList>
    </citation>
    <scope>NUCLEOTIDE SEQUENCE</scope>
    <source>
        <strain evidence="2">JCM 4369</strain>
    </source>
</reference>
<sequence length="246" mass="26597">MPGLLSRTGQRLDETCPEIVAALAAQECADFTVDGEVVAFTGGRTGFARPQRRMGLTLRRDIGASGVAVTYHVVDLLRLEGADTRRLPLRLRKPLLRRALSCRTPLRQTPHRHAGGAALPDRACTRGWEGLIARRAGGPYRTSRSTDWLKLKCAQGQEFVIGGFTEPAGLGALLRRTRSRSACSACSASCRTAPFPEYAPDPGARSRGQVPGSACSAQIVLPRPVCRLPQRWVSWATSNSPRPPSS</sequence>